<comment type="caution">
    <text evidence="1">The sequence shown here is derived from an EMBL/GenBank/DDBJ whole genome shotgun (WGS) entry which is preliminary data.</text>
</comment>
<dbReference type="EMBL" id="BMAW01120975">
    <property type="protein sequence ID" value="GFT91890.1"/>
    <property type="molecule type" value="Genomic_DNA"/>
</dbReference>
<name>A0A8X6PVL4_NEPPI</name>
<evidence type="ECO:0000313" key="2">
    <source>
        <dbReference type="Proteomes" id="UP000887013"/>
    </source>
</evidence>
<reference evidence="1" key="1">
    <citation type="submission" date="2020-08" db="EMBL/GenBank/DDBJ databases">
        <title>Multicomponent nature underlies the extraordinary mechanical properties of spider dragline silk.</title>
        <authorList>
            <person name="Kono N."/>
            <person name="Nakamura H."/>
            <person name="Mori M."/>
            <person name="Yoshida Y."/>
            <person name="Ohtoshi R."/>
            <person name="Malay A.D."/>
            <person name="Moran D.A.P."/>
            <person name="Tomita M."/>
            <person name="Numata K."/>
            <person name="Arakawa K."/>
        </authorList>
    </citation>
    <scope>NUCLEOTIDE SEQUENCE</scope>
</reference>
<dbReference type="Proteomes" id="UP000887013">
    <property type="component" value="Unassembled WGS sequence"/>
</dbReference>
<gene>
    <name evidence="1" type="ORF">NPIL_338051</name>
</gene>
<proteinExistence type="predicted"/>
<accession>A0A8X6PVL4</accession>
<protein>
    <submittedName>
        <fullName evidence="1">Uncharacterized protein</fullName>
    </submittedName>
</protein>
<keyword evidence="2" id="KW-1185">Reference proteome</keyword>
<evidence type="ECO:0000313" key="1">
    <source>
        <dbReference type="EMBL" id="GFT91890.1"/>
    </source>
</evidence>
<dbReference type="AlphaFoldDB" id="A0A8X6PVL4"/>
<organism evidence="1 2">
    <name type="scientific">Nephila pilipes</name>
    <name type="common">Giant wood spider</name>
    <name type="synonym">Nephila maculata</name>
    <dbReference type="NCBI Taxonomy" id="299642"/>
    <lineage>
        <taxon>Eukaryota</taxon>
        <taxon>Metazoa</taxon>
        <taxon>Ecdysozoa</taxon>
        <taxon>Arthropoda</taxon>
        <taxon>Chelicerata</taxon>
        <taxon>Arachnida</taxon>
        <taxon>Araneae</taxon>
        <taxon>Araneomorphae</taxon>
        <taxon>Entelegynae</taxon>
        <taxon>Araneoidea</taxon>
        <taxon>Nephilidae</taxon>
        <taxon>Nephila</taxon>
    </lineage>
</organism>
<sequence length="121" mass="13002">MAVSGRSSTLPIGCSKAANGDAVEVRISPLPPTSESKSGARKSALEILYALAFVCCEMSEVHVSSGQYHPGRRRPKCDSIKRSSYLLKVKIETDLGIFAKHNIREGTSSGVILILLSLENI</sequence>